<reference evidence="9" key="1">
    <citation type="journal article" date="2020" name="Stud. Mycol.">
        <title>101 Dothideomycetes genomes: a test case for predicting lifestyles and emergence of pathogens.</title>
        <authorList>
            <person name="Haridas S."/>
            <person name="Albert R."/>
            <person name="Binder M."/>
            <person name="Bloem J."/>
            <person name="Labutti K."/>
            <person name="Salamov A."/>
            <person name="Andreopoulos B."/>
            <person name="Baker S."/>
            <person name="Barry K."/>
            <person name="Bills G."/>
            <person name="Bluhm B."/>
            <person name="Cannon C."/>
            <person name="Castanera R."/>
            <person name="Culley D."/>
            <person name="Daum C."/>
            <person name="Ezra D."/>
            <person name="Gonzalez J."/>
            <person name="Henrissat B."/>
            <person name="Kuo A."/>
            <person name="Liang C."/>
            <person name="Lipzen A."/>
            <person name="Lutzoni F."/>
            <person name="Magnuson J."/>
            <person name="Mondo S."/>
            <person name="Nolan M."/>
            <person name="Ohm R."/>
            <person name="Pangilinan J."/>
            <person name="Park H.-J."/>
            <person name="Ramirez L."/>
            <person name="Alfaro M."/>
            <person name="Sun H."/>
            <person name="Tritt A."/>
            <person name="Yoshinaga Y."/>
            <person name="Zwiers L.-H."/>
            <person name="Turgeon B."/>
            <person name="Goodwin S."/>
            <person name="Spatafora J."/>
            <person name="Crous P."/>
            <person name="Grigoriev I."/>
        </authorList>
    </citation>
    <scope>NUCLEOTIDE SEQUENCE</scope>
    <source>
        <strain evidence="9">CBS 107.79</strain>
    </source>
</reference>
<evidence type="ECO:0000256" key="5">
    <source>
        <dbReference type="ARBA" id="ARBA00038359"/>
    </source>
</evidence>
<keyword evidence="2 7" id="KW-0812">Transmembrane</keyword>
<evidence type="ECO:0000256" key="7">
    <source>
        <dbReference type="SAM" id="Phobius"/>
    </source>
</evidence>
<dbReference type="PANTHER" id="PTHR33048:SF8">
    <property type="entry name" value="INTEGRAL MEMBRANE PROTEIN-RELATED"/>
    <property type="match status" value="1"/>
</dbReference>
<feature type="compositionally biased region" description="Polar residues" evidence="6">
    <location>
        <begin position="318"/>
        <end position="330"/>
    </location>
</feature>
<comment type="similarity">
    <text evidence="5">Belongs to the SAT4 family.</text>
</comment>
<feature type="region of interest" description="Disordered" evidence="6">
    <location>
        <begin position="297"/>
        <end position="330"/>
    </location>
</feature>
<protein>
    <recommendedName>
        <fullName evidence="8">Rhodopsin domain-containing protein</fullName>
    </recommendedName>
</protein>
<gene>
    <name evidence="9" type="ORF">BU23DRAFT_523914</name>
</gene>
<dbReference type="Proteomes" id="UP000800036">
    <property type="component" value="Unassembled WGS sequence"/>
</dbReference>
<feature type="domain" description="Rhodopsin" evidence="8">
    <location>
        <begin position="41"/>
        <end position="277"/>
    </location>
</feature>
<evidence type="ECO:0000256" key="2">
    <source>
        <dbReference type="ARBA" id="ARBA00022692"/>
    </source>
</evidence>
<keyword evidence="10" id="KW-1185">Reference proteome</keyword>
<dbReference type="AlphaFoldDB" id="A0A6A5VU91"/>
<keyword evidence="4 7" id="KW-0472">Membrane</keyword>
<evidence type="ECO:0000256" key="4">
    <source>
        <dbReference type="ARBA" id="ARBA00023136"/>
    </source>
</evidence>
<dbReference type="GO" id="GO:0016020">
    <property type="term" value="C:membrane"/>
    <property type="evidence" value="ECO:0007669"/>
    <property type="project" value="UniProtKB-SubCell"/>
</dbReference>
<dbReference type="Pfam" id="PF20684">
    <property type="entry name" value="Fung_rhodopsin"/>
    <property type="match status" value="1"/>
</dbReference>
<evidence type="ECO:0000256" key="1">
    <source>
        <dbReference type="ARBA" id="ARBA00004141"/>
    </source>
</evidence>
<organism evidence="9 10">
    <name type="scientific">Bimuria novae-zelandiae CBS 107.79</name>
    <dbReference type="NCBI Taxonomy" id="1447943"/>
    <lineage>
        <taxon>Eukaryota</taxon>
        <taxon>Fungi</taxon>
        <taxon>Dikarya</taxon>
        <taxon>Ascomycota</taxon>
        <taxon>Pezizomycotina</taxon>
        <taxon>Dothideomycetes</taxon>
        <taxon>Pleosporomycetidae</taxon>
        <taxon>Pleosporales</taxon>
        <taxon>Massarineae</taxon>
        <taxon>Didymosphaeriaceae</taxon>
        <taxon>Bimuria</taxon>
    </lineage>
</organism>
<feature type="transmembrane region" description="Helical" evidence="7">
    <location>
        <begin position="252"/>
        <end position="273"/>
    </location>
</feature>
<comment type="subcellular location">
    <subcellularLocation>
        <location evidence="1">Membrane</location>
        <topology evidence="1">Multi-pass membrane protein</topology>
    </subcellularLocation>
</comment>
<feature type="transmembrane region" description="Helical" evidence="7">
    <location>
        <begin position="104"/>
        <end position="124"/>
    </location>
</feature>
<feature type="transmembrane region" description="Helical" evidence="7">
    <location>
        <begin position="57"/>
        <end position="77"/>
    </location>
</feature>
<feature type="transmembrane region" description="Helical" evidence="7">
    <location>
        <begin position="214"/>
        <end position="232"/>
    </location>
</feature>
<name>A0A6A5VU91_9PLEO</name>
<dbReference type="EMBL" id="ML976658">
    <property type="protein sequence ID" value="KAF1979272.1"/>
    <property type="molecule type" value="Genomic_DNA"/>
</dbReference>
<feature type="transmembrane region" description="Helical" evidence="7">
    <location>
        <begin position="177"/>
        <end position="202"/>
    </location>
</feature>
<dbReference type="InterPro" id="IPR052337">
    <property type="entry name" value="SAT4-like"/>
</dbReference>
<feature type="region of interest" description="Disordered" evidence="6">
    <location>
        <begin position="367"/>
        <end position="412"/>
    </location>
</feature>
<accession>A0A6A5VU91</accession>
<evidence type="ECO:0000256" key="3">
    <source>
        <dbReference type="ARBA" id="ARBA00022989"/>
    </source>
</evidence>
<feature type="transmembrane region" description="Helical" evidence="7">
    <location>
        <begin position="136"/>
        <end position="157"/>
    </location>
</feature>
<evidence type="ECO:0000313" key="9">
    <source>
        <dbReference type="EMBL" id="KAF1979272.1"/>
    </source>
</evidence>
<sequence length="412" mass="45945">MSVFTPEELAYLQAHRDDSRVSEIYWVYSVPITLGILSTVLRLWAKTAGRNGITLDDWLIVIATICLVGECASGLGYGPPHGMGRHVIVVSPHDQAMVRKGDYVFSHFYDFALVFVKLGILALYHRVFVVPLFRKIVLTTAAFVVAWGIGITVTLALACRPIEAFWDVAVKGKCLNLVHFTYFTNITNMITDVWIFLMPIPVIWHLQLQTKKKFLLCFIFSVGIATCIVSAIRLTVVLGHGYADFTWSYVPLGAYSAFEPLGCILCTNLPIVWHMWRKHRKAQSLVPGSSLFRSKHASSVATPSSHQSRRSRIARSLGLSSADQTGTDSQARTILDAEEGRSTFEENPSTNPDRALYFEKVGRIHTQARDMAEADNEGASIPGRPRSTGDVGPSSRPKHPGWKKNVWEVRKK</sequence>
<evidence type="ECO:0000259" key="8">
    <source>
        <dbReference type="Pfam" id="PF20684"/>
    </source>
</evidence>
<feature type="compositionally biased region" description="Polar residues" evidence="6">
    <location>
        <begin position="297"/>
        <end position="306"/>
    </location>
</feature>
<feature type="transmembrane region" description="Helical" evidence="7">
    <location>
        <begin position="25"/>
        <end position="45"/>
    </location>
</feature>
<dbReference type="OrthoDB" id="3529975at2759"/>
<dbReference type="InterPro" id="IPR049326">
    <property type="entry name" value="Rhodopsin_dom_fungi"/>
</dbReference>
<dbReference type="PANTHER" id="PTHR33048">
    <property type="entry name" value="PTH11-LIKE INTEGRAL MEMBRANE PROTEIN (AFU_ORTHOLOGUE AFUA_5G11245)"/>
    <property type="match status" value="1"/>
</dbReference>
<keyword evidence="3 7" id="KW-1133">Transmembrane helix</keyword>
<evidence type="ECO:0000256" key="6">
    <source>
        <dbReference type="SAM" id="MobiDB-lite"/>
    </source>
</evidence>
<proteinExistence type="inferred from homology"/>
<evidence type="ECO:0000313" key="10">
    <source>
        <dbReference type="Proteomes" id="UP000800036"/>
    </source>
</evidence>